<dbReference type="EMBL" id="ML736744">
    <property type="protein sequence ID" value="KAE8408152.1"/>
    <property type="molecule type" value="Genomic_DNA"/>
</dbReference>
<reference evidence="2 3" key="1">
    <citation type="submission" date="2019-04" db="EMBL/GenBank/DDBJ databases">
        <authorList>
            <consortium name="DOE Joint Genome Institute"/>
            <person name="Mondo S."/>
            <person name="Kjaerbolling I."/>
            <person name="Vesth T."/>
            <person name="Frisvad J.C."/>
            <person name="Nybo J.L."/>
            <person name="Theobald S."/>
            <person name="Kildgaard S."/>
            <person name="Isbrandt T."/>
            <person name="Kuo A."/>
            <person name="Sato A."/>
            <person name="Lyhne E.K."/>
            <person name="Kogle M.E."/>
            <person name="Wiebenga A."/>
            <person name="Kun R.S."/>
            <person name="Lubbers R.J."/>
            <person name="Makela M.R."/>
            <person name="Barry K."/>
            <person name="Chovatia M."/>
            <person name="Clum A."/>
            <person name="Daum C."/>
            <person name="Haridas S."/>
            <person name="He G."/>
            <person name="LaButti K."/>
            <person name="Lipzen A."/>
            <person name="Riley R."/>
            <person name="Salamov A."/>
            <person name="Simmons B.A."/>
            <person name="Magnuson J.K."/>
            <person name="Henrissat B."/>
            <person name="Mortensen U.H."/>
            <person name="Larsen T.O."/>
            <person name="Devries R.P."/>
            <person name="Grigoriev I.V."/>
            <person name="Machida M."/>
            <person name="Baker S.E."/>
            <person name="Andersen M.R."/>
            <person name="Cantor M.N."/>
            <person name="Hua S.X."/>
        </authorList>
    </citation>
    <scope>NUCLEOTIDE SEQUENCE [LARGE SCALE GENOMIC DNA]</scope>
    <source>
        <strain evidence="2 3">CBS 119388</strain>
    </source>
</reference>
<keyword evidence="1" id="KW-0472">Membrane</keyword>
<dbReference type="GeneID" id="43665586"/>
<keyword evidence="1" id="KW-1133">Transmembrane helix</keyword>
<organism evidence="2 3">
    <name type="scientific">Aspergillus pseudonomiae</name>
    <dbReference type="NCBI Taxonomy" id="1506151"/>
    <lineage>
        <taxon>Eukaryota</taxon>
        <taxon>Fungi</taxon>
        <taxon>Dikarya</taxon>
        <taxon>Ascomycota</taxon>
        <taxon>Pezizomycotina</taxon>
        <taxon>Eurotiomycetes</taxon>
        <taxon>Eurotiomycetidae</taxon>
        <taxon>Eurotiales</taxon>
        <taxon>Aspergillaceae</taxon>
        <taxon>Aspergillus</taxon>
        <taxon>Aspergillus subgen. Circumdati</taxon>
    </lineage>
</organism>
<name>A0A5N7DNY2_9EURO</name>
<sequence>MVKNPDRCPSWYLWILTITGESYCAILILIHQSAHNDPNSSKQDVSREATRLGTVDVGYLL</sequence>
<evidence type="ECO:0000313" key="3">
    <source>
        <dbReference type="Proteomes" id="UP000325579"/>
    </source>
</evidence>
<keyword evidence="3" id="KW-1185">Reference proteome</keyword>
<dbReference type="AlphaFoldDB" id="A0A5N7DNY2"/>
<keyword evidence="1" id="KW-0812">Transmembrane</keyword>
<protein>
    <submittedName>
        <fullName evidence="2">Uncharacterized protein</fullName>
    </submittedName>
</protein>
<proteinExistence type="predicted"/>
<dbReference type="Proteomes" id="UP000325579">
    <property type="component" value="Unassembled WGS sequence"/>
</dbReference>
<evidence type="ECO:0000313" key="2">
    <source>
        <dbReference type="EMBL" id="KAE8408152.1"/>
    </source>
</evidence>
<evidence type="ECO:0000256" key="1">
    <source>
        <dbReference type="SAM" id="Phobius"/>
    </source>
</evidence>
<dbReference type="RefSeq" id="XP_031945471.1">
    <property type="nucleotide sequence ID" value="XM_032080895.1"/>
</dbReference>
<accession>A0A5N7DNY2</accession>
<feature type="transmembrane region" description="Helical" evidence="1">
    <location>
        <begin position="12"/>
        <end position="30"/>
    </location>
</feature>
<gene>
    <name evidence="2" type="ORF">BDV37DRAFT_238914</name>
</gene>